<dbReference type="RefSeq" id="WP_006968442.1">
    <property type="nucleotide sequence ID" value="NZ_APJX01000014.1"/>
</dbReference>
<comment type="caution">
    <text evidence="2">The sequence shown here is derived from an EMBL/GenBank/DDBJ whole genome shotgun (WGS) entry which is preliminary data.</text>
</comment>
<keyword evidence="2" id="KW-0378">Hydrolase</keyword>
<dbReference type="Proteomes" id="UP000014216">
    <property type="component" value="Unassembled WGS sequence"/>
</dbReference>
<dbReference type="GO" id="GO:0035312">
    <property type="term" value="F:5'-3' DNA exonuclease activity"/>
    <property type="evidence" value="ECO:0007669"/>
    <property type="project" value="TreeGrafter"/>
</dbReference>
<evidence type="ECO:0000259" key="1">
    <source>
        <dbReference type="SMART" id="SM00849"/>
    </source>
</evidence>
<dbReference type="SUPFAM" id="SSF56281">
    <property type="entry name" value="Metallo-hydrolase/oxidoreductase"/>
    <property type="match status" value="1"/>
</dbReference>
<evidence type="ECO:0000313" key="2">
    <source>
        <dbReference type="EMBL" id="EMS77545.1"/>
    </source>
</evidence>
<name>S0FS59_9BACT</name>
<feature type="domain" description="Metallo-beta-lactamase" evidence="1">
    <location>
        <begin position="154"/>
        <end position="320"/>
    </location>
</feature>
<evidence type="ECO:0000313" key="3">
    <source>
        <dbReference type="Proteomes" id="UP000014216"/>
    </source>
</evidence>
<dbReference type="EMBL" id="APJX01000014">
    <property type="protein sequence ID" value="EMS77545.1"/>
    <property type="molecule type" value="Genomic_DNA"/>
</dbReference>
<reference evidence="2 3" key="1">
    <citation type="journal article" date="2013" name="Genome Announc.">
        <title>Draft Genome Sequence of Desulfotignum phosphitoxidans DSM 13687 Strain FiPS-3.</title>
        <authorList>
            <person name="Poehlein A."/>
            <person name="Daniel R."/>
            <person name="Simeonova D.D."/>
        </authorList>
    </citation>
    <scope>NUCLEOTIDE SEQUENCE [LARGE SCALE GENOMIC DNA]</scope>
    <source>
        <strain evidence="2 3">DSM 13687</strain>
    </source>
</reference>
<dbReference type="InterPro" id="IPR036866">
    <property type="entry name" value="RibonucZ/Hydroxyglut_hydro"/>
</dbReference>
<dbReference type="OrthoDB" id="9800940at2"/>
<protein>
    <submittedName>
        <fullName evidence="2">Putative metallo-beta-lactamase-like exonuclease protein</fullName>
    </submittedName>
</protein>
<sequence>MIRKFYIDSKQKKGHINYQIFNTPYGGPRGRAISALNQTDLEPIGHINYFYFLKNNFKKHIHAIEWVRFHRFKEGKYNYSVAIMNIKPFVNARHELFEYRELITKKTGWYPLIMGSKARIYLPKIDRRATDRNKAIIKSIDLKNINSIEKMQDSGTCLKVNFENGNLILDVGFNCHSCVNEKTKMIFISHFHQDHSGGLIDILRNHSIPIICSLPTYNSLWHIINITQRDKSEKNKILNRLMENSIIINSNELLKTKNGLEFYFIQTYHCPGSIGLKIDDTNNQSILYLSDICLNNGFLDYSETLKKTLLKRKAKSNNIHVILDSTFIKKEYENIPYSQTPGEVLDIVKPGREIPNVWFVSKQVETLIYLFLYFFKETRKVYGYPKKIFLDSV</sequence>
<keyword evidence="2" id="KW-0540">Nuclease</keyword>
<dbReference type="PANTHER" id="PTHR23240">
    <property type="entry name" value="DNA CROSS-LINK REPAIR PROTEIN PSO2/SNM1-RELATED"/>
    <property type="match status" value="1"/>
</dbReference>
<accession>S0FS59</accession>
<dbReference type="InterPro" id="IPR001279">
    <property type="entry name" value="Metallo-B-lactamas"/>
</dbReference>
<organism evidence="2 3">
    <name type="scientific">Desulfotignum phosphitoxidans DSM 13687</name>
    <dbReference type="NCBI Taxonomy" id="1286635"/>
    <lineage>
        <taxon>Bacteria</taxon>
        <taxon>Pseudomonadati</taxon>
        <taxon>Thermodesulfobacteriota</taxon>
        <taxon>Desulfobacteria</taxon>
        <taxon>Desulfobacterales</taxon>
        <taxon>Desulfobacteraceae</taxon>
        <taxon>Desulfotignum</taxon>
    </lineage>
</organism>
<dbReference type="Pfam" id="PF23023">
    <property type="entry name" value="Anti-Pycsar_Apyc1"/>
    <property type="match status" value="1"/>
</dbReference>
<dbReference type="AlphaFoldDB" id="S0FS59"/>
<dbReference type="GO" id="GO:0003684">
    <property type="term" value="F:damaged DNA binding"/>
    <property type="evidence" value="ECO:0007669"/>
    <property type="project" value="TreeGrafter"/>
</dbReference>
<dbReference type="GO" id="GO:0036297">
    <property type="term" value="P:interstrand cross-link repair"/>
    <property type="evidence" value="ECO:0007669"/>
    <property type="project" value="TreeGrafter"/>
</dbReference>
<gene>
    <name evidence="2" type="ORF">Dpo_14c00280</name>
</gene>
<dbReference type="Gene3D" id="3.60.15.10">
    <property type="entry name" value="Ribonuclease Z/Hydroxyacylglutathione hydrolase-like"/>
    <property type="match status" value="1"/>
</dbReference>
<dbReference type="GO" id="GO:0006303">
    <property type="term" value="P:double-strand break repair via nonhomologous end joining"/>
    <property type="evidence" value="ECO:0007669"/>
    <property type="project" value="TreeGrafter"/>
</dbReference>
<dbReference type="SMART" id="SM00849">
    <property type="entry name" value="Lactamase_B"/>
    <property type="match status" value="1"/>
</dbReference>
<keyword evidence="3" id="KW-1185">Reference proteome</keyword>
<proteinExistence type="predicted"/>
<keyword evidence="2" id="KW-0269">Exonuclease</keyword>